<evidence type="ECO:0000313" key="2">
    <source>
        <dbReference type="Proteomes" id="UP000008672"/>
    </source>
</evidence>
<sequence length="97" mass="11149">DSTFFQQDGAPCHYALLNAVFPDKWIGRHGPIAWPLCSPDLSPLDYVLWGYVKTVVYSSKPQSLDELRARITSAIHEITQQQLENVFNELENRIERC</sequence>
<dbReference type="InParanoid" id="H2ZS87"/>
<keyword evidence="2" id="KW-1185">Reference proteome</keyword>
<evidence type="ECO:0000313" key="1">
    <source>
        <dbReference type="Ensembl" id="ENSLACP00000000258.1"/>
    </source>
</evidence>
<dbReference type="Proteomes" id="UP000008672">
    <property type="component" value="Unassembled WGS sequence"/>
</dbReference>
<dbReference type="Gene3D" id="3.30.420.10">
    <property type="entry name" value="Ribonuclease H-like superfamily/Ribonuclease H"/>
    <property type="match status" value="1"/>
</dbReference>
<organism evidence="1 2">
    <name type="scientific">Latimeria chalumnae</name>
    <name type="common">Coelacanth</name>
    <dbReference type="NCBI Taxonomy" id="7897"/>
    <lineage>
        <taxon>Eukaryota</taxon>
        <taxon>Metazoa</taxon>
        <taxon>Chordata</taxon>
        <taxon>Craniata</taxon>
        <taxon>Vertebrata</taxon>
        <taxon>Euteleostomi</taxon>
        <taxon>Coelacanthiformes</taxon>
        <taxon>Coelacanthidae</taxon>
        <taxon>Latimeria</taxon>
    </lineage>
</organism>
<dbReference type="GO" id="GO:0003676">
    <property type="term" value="F:nucleic acid binding"/>
    <property type="evidence" value="ECO:0007669"/>
    <property type="project" value="InterPro"/>
</dbReference>
<accession>H2ZS87</accession>
<protein>
    <recommendedName>
        <fullName evidence="3">Tc1-like transposase DDE domain-containing protein</fullName>
    </recommendedName>
</protein>
<dbReference type="PANTHER" id="PTHR47326">
    <property type="entry name" value="TRANSPOSABLE ELEMENT TC3 TRANSPOSASE-LIKE PROTEIN"/>
    <property type="match status" value="1"/>
</dbReference>
<dbReference type="InterPro" id="IPR036397">
    <property type="entry name" value="RNaseH_sf"/>
</dbReference>
<dbReference type="HOGENOM" id="CLU_033666_8_3_1"/>
<proteinExistence type="predicted"/>
<dbReference type="OMA" id="RITYEMN"/>
<dbReference type="Ensembl" id="ENSLACT00000000260.1">
    <property type="protein sequence ID" value="ENSLACP00000000258.1"/>
    <property type="gene ID" value="ENSLACG00000000232.1"/>
</dbReference>
<dbReference type="eggNOG" id="ENOG502S51P">
    <property type="taxonomic scope" value="Eukaryota"/>
</dbReference>
<dbReference type="AlphaFoldDB" id="H2ZS87"/>
<dbReference type="GeneTree" id="ENSGT00510000050664"/>
<dbReference type="EMBL" id="AFYH01218620">
    <property type="status" value="NOT_ANNOTATED_CDS"/>
    <property type="molecule type" value="Genomic_DNA"/>
</dbReference>
<evidence type="ECO:0008006" key="3">
    <source>
        <dbReference type="Google" id="ProtNLM"/>
    </source>
</evidence>
<name>H2ZS87_LATCH</name>
<reference evidence="1" key="2">
    <citation type="submission" date="2025-08" db="UniProtKB">
        <authorList>
            <consortium name="Ensembl"/>
        </authorList>
    </citation>
    <scope>IDENTIFICATION</scope>
</reference>
<dbReference type="STRING" id="7897.ENSLACP00000000258"/>
<dbReference type="PANTHER" id="PTHR47326:SF1">
    <property type="entry name" value="HTH PSQ-TYPE DOMAIN-CONTAINING PROTEIN"/>
    <property type="match status" value="1"/>
</dbReference>
<reference evidence="2" key="1">
    <citation type="submission" date="2011-08" db="EMBL/GenBank/DDBJ databases">
        <title>The draft genome of Latimeria chalumnae.</title>
        <authorList>
            <person name="Di Palma F."/>
            <person name="Alfoldi J."/>
            <person name="Johnson J."/>
            <person name="Berlin A."/>
            <person name="Gnerre S."/>
            <person name="Jaffe D."/>
            <person name="MacCallum I."/>
            <person name="Young S."/>
            <person name="Walker B.J."/>
            <person name="Lander E."/>
            <person name="Lindblad-Toh K."/>
        </authorList>
    </citation>
    <scope>NUCLEOTIDE SEQUENCE [LARGE SCALE GENOMIC DNA]</scope>
    <source>
        <strain evidence="2">Wild caught</strain>
    </source>
</reference>
<reference evidence="1" key="3">
    <citation type="submission" date="2025-09" db="UniProtKB">
        <authorList>
            <consortium name="Ensembl"/>
        </authorList>
    </citation>
    <scope>IDENTIFICATION</scope>
</reference>